<reference evidence="2 3" key="2">
    <citation type="submission" date="2018-10" db="EMBL/GenBank/DDBJ databases">
        <authorList>
            <consortium name="Pathogen Informatics"/>
        </authorList>
    </citation>
    <scope>NUCLEOTIDE SEQUENCE [LARGE SCALE GENOMIC DNA]</scope>
</reference>
<dbReference type="WBParaSite" id="EVEC_0001143601-mRNA-1">
    <property type="protein sequence ID" value="EVEC_0001143601-mRNA-1"/>
    <property type="gene ID" value="EVEC_0001143601"/>
</dbReference>
<gene>
    <name evidence="2" type="ORF">EVEC_LOCUS10744</name>
</gene>
<sequence length="109" mass="12926">MDKAKKELTAIDNKPSISEVEYIGLHEERKDESAFDKFLDVDTSFDLVYKEKVISVWDVFMVTLRYVIVILALYGAIRHRYGYYVPFMFYSIVVIIHYVMVLVSHYCFH</sequence>
<keyword evidence="1" id="KW-0472">Membrane</keyword>
<protein>
    <submittedName>
        <fullName evidence="4">Elongation of fatty acids protein</fullName>
    </submittedName>
</protein>
<feature type="transmembrane region" description="Helical" evidence="1">
    <location>
        <begin position="83"/>
        <end position="108"/>
    </location>
</feature>
<proteinExistence type="predicted"/>
<accession>A0A0N4VKP8</accession>
<evidence type="ECO:0000313" key="4">
    <source>
        <dbReference type="WBParaSite" id="EVEC_0001143601-mRNA-1"/>
    </source>
</evidence>
<dbReference type="EMBL" id="UXUI01011150">
    <property type="protein sequence ID" value="VDD95993.1"/>
    <property type="molecule type" value="Genomic_DNA"/>
</dbReference>
<keyword evidence="1" id="KW-0812">Transmembrane</keyword>
<evidence type="ECO:0000256" key="1">
    <source>
        <dbReference type="SAM" id="Phobius"/>
    </source>
</evidence>
<dbReference type="Proteomes" id="UP000274131">
    <property type="component" value="Unassembled WGS sequence"/>
</dbReference>
<reference evidence="4" key="1">
    <citation type="submission" date="2017-02" db="UniProtKB">
        <authorList>
            <consortium name="WormBaseParasite"/>
        </authorList>
    </citation>
    <scope>IDENTIFICATION</scope>
</reference>
<feature type="transmembrane region" description="Helical" evidence="1">
    <location>
        <begin position="56"/>
        <end position="77"/>
    </location>
</feature>
<evidence type="ECO:0000313" key="2">
    <source>
        <dbReference type="EMBL" id="VDD95993.1"/>
    </source>
</evidence>
<dbReference type="AlphaFoldDB" id="A0A0N4VKP8"/>
<keyword evidence="3" id="KW-1185">Reference proteome</keyword>
<evidence type="ECO:0000313" key="3">
    <source>
        <dbReference type="Proteomes" id="UP000274131"/>
    </source>
</evidence>
<name>A0A0N4VKP8_ENTVE</name>
<organism evidence="4">
    <name type="scientific">Enterobius vermicularis</name>
    <name type="common">Human pinworm</name>
    <dbReference type="NCBI Taxonomy" id="51028"/>
    <lineage>
        <taxon>Eukaryota</taxon>
        <taxon>Metazoa</taxon>
        <taxon>Ecdysozoa</taxon>
        <taxon>Nematoda</taxon>
        <taxon>Chromadorea</taxon>
        <taxon>Rhabditida</taxon>
        <taxon>Spirurina</taxon>
        <taxon>Oxyuridomorpha</taxon>
        <taxon>Oxyuroidea</taxon>
        <taxon>Oxyuridae</taxon>
        <taxon>Enterobius</taxon>
    </lineage>
</organism>
<keyword evidence="1" id="KW-1133">Transmembrane helix</keyword>